<reference evidence="1" key="1">
    <citation type="journal article" date="2020" name="Stud. Mycol.">
        <title>101 Dothideomycetes genomes: a test case for predicting lifestyles and emergence of pathogens.</title>
        <authorList>
            <person name="Haridas S."/>
            <person name="Albert R."/>
            <person name="Binder M."/>
            <person name="Bloem J."/>
            <person name="Labutti K."/>
            <person name="Salamov A."/>
            <person name="Andreopoulos B."/>
            <person name="Baker S."/>
            <person name="Barry K."/>
            <person name="Bills G."/>
            <person name="Bluhm B."/>
            <person name="Cannon C."/>
            <person name="Castanera R."/>
            <person name="Culley D."/>
            <person name="Daum C."/>
            <person name="Ezra D."/>
            <person name="Gonzalez J."/>
            <person name="Henrissat B."/>
            <person name="Kuo A."/>
            <person name="Liang C."/>
            <person name="Lipzen A."/>
            <person name="Lutzoni F."/>
            <person name="Magnuson J."/>
            <person name="Mondo S."/>
            <person name="Nolan M."/>
            <person name="Ohm R."/>
            <person name="Pangilinan J."/>
            <person name="Park H.-J."/>
            <person name="Ramirez L."/>
            <person name="Alfaro M."/>
            <person name="Sun H."/>
            <person name="Tritt A."/>
            <person name="Yoshinaga Y."/>
            <person name="Zwiers L.-H."/>
            <person name="Turgeon B."/>
            <person name="Goodwin S."/>
            <person name="Spatafora J."/>
            <person name="Crous P."/>
            <person name="Grigoriev I."/>
        </authorList>
    </citation>
    <scope>NUCLEOTIDE SEQUENCE</scope>
    <source>
        <strain evidence="1">CBS 183.55</strain>
    </source>
</reference>
<dbReference type="GeneID" id="54347725"/>
<evidence type="ECO:0000313" key="1">
    <source>
        <dbReference type="EMBL" id="KAF1926931.1"/>
    </source>
</evidence>
<gene>
    <name evidence="1" type="ORF">M421DRAFT_394595</name>
</gene>
<protein>
    <submittedName>
        <fullName evidence="1">Uncharacterized protein</fullName>
    </submittedName>
</protein>
<proteinExistence type="predicted"/>
<keyword evidence="2" id="KW-1185">Reference proteome</keyword>
<dbReference type="Proteomes" id="UP000800082">
    <property type="component" value="Unassembled WGS sequence"/>
</dbReference>
<name>A0A6A5RF52_9PLEO</name>
<dbReference type="EMBL" id="ML978974">
    <property type="protein sequence ID" value="KAF1926931.1"/>
    <property type="molecule type" value="Genomic_DNA"/>
</dbReference>
<dbReference type="AlphaFoldDB" id="A0A6A5RF52"/>
<dbReference type="RefSeq" id="XP_033447183.1">
    <property type="nucleotide sequence ID" value="XM_033590070.1"/>
</dbReference>
<sequence length="321" mass="35270">MQRRERGSSEFQSEKLQTHCSVVSIYGRYRQGRCRERQSERVQLTAVTLVGRLALLLKERNAYLAGGIEVTTLINVDTIVTSGSIDTEVTVEVTWKGAMSVKAQTKFAGSPRECTPDIKITYQAGGMDVEIMVTIGRVDTIVIAGGTEVIVETCMTGGSVCTDKLFLIYVSTWIRTLRSLGAPGSGQDQNLEHFRHIAAAIDLHREWNGSCCRKLRGSGELDYCWNGRGGRELYNSWQLNRASGYRGRCDRAGIASLSNRRGGRHSTEFHGKAYTGRGTWVIVENKVLAGRVCVLVESCTDVLVMYDVAVTLKVCAGSVTG</sequence>
<organism evidence="1 2">
    <name type="scientific">Didymella exigua CBS 183.55</name>
    <dbReference type="NCBI Taxonomy" id="1150837"/>
    <lineage>
        <taxon>Eukaryota</taxon>
        <taxon>Fungi</taxon>
        <taxon>Dikarya</taxon>
        <taxon>Ascomycota</taxon>
        <taxon>Pezizomycotina</taxon>
        <taxon>Dothideomycetes</taxon>
        <taxon>Pleosporomycetidae</taxon>
        <taxon>Pleosporales</taxon>
        <taxon>Pleosporineae</taxon>
        <taxon>Didymellaceae</taxon>
        <taxon>Didymella</taxon>
    </lineage>
</organism>
<accession>A0A6A5RF52</accession>
<evidence type="ECO:0000313" key="2">
    <source>
        <dbReference type="Proteomes" id="UP000800082"/>
    </source>
</evidence>